<keyword evidence="9" id="KW-0539">Nucleus</keyword>
<evidence type="ECO:0000313" key="15">
    <source>
        <dbReference type="EMBL" id="KGO54236.1"/>
    </source>
</evidence>
<dbReference type="PANTHER" id="PTHR10507:SF0">
    <property type="entry name" value="CELL DIVISION CONTROL PROTEIN 45 HOMOLOG"/>
    <property type="match status" value="1"/>
</dbReference>
<dbReference type="RefSeq" id="XP_016596709.1">
    <property type="nucleotide sequence ID" value="XM_016741215.1"/>
</dbReference>
<evidence type="ECO:0000256" key="4">
    <source>
        <dbReference type="ARBA" id="ARBA00022679"/>
    </source>
</evidence>
<organism evidence="15 16">
    <name type="scientific">Penicillium expansum</name>
    <name type="common">Blue mold rot fungus</name>
    <dbReference type="NCBI Taxonomy" id="27334"/>
    <lineage>
        <taxon>Eukaryota</taxon>
        <taxon>Fungi</taxon>
        <taxon>Dikarya</taxon>
        <taxon>Ascomycota</taxon>
        <taxon>Pezizomycotina</taxon>
        <taxon>Eurotiomycetes</taxon>
        <taxon>Eurotiomycetidae</taxon>
        <taxon>Eurotiales</taxon>
        <taxon>Aspergillaceae</taxon>
        <taxon>Penicillium</taxon>
    </lineage>
</organism>
<evidence type="ECO:0000256" key="12">
    <source>
        <dbReference type="SAM" id="MobiDB-lite"/>
    </source>
</evidence>
<feature type="compositionally biased region" description="Acidic residues" evidence="12">
    <location>
        <begin position="200"/>
        <end position="218"/>
    </location>
</feature>
<dbReference type="GO" id="GO:1902977">
    <property type="term" value="P:mitotic DNA replication preinitiation complex assembly"/>
    <property type="evidence" value="ECO:0007669"/>
    <property type="project" value="TreeGrafter"/>
</dbReference>
<evidence type="ECO:0000313" key="16">
    <source>
        <dbReference type="Proteomes" id="UP000030143"/>
    </source>
</evidence>
<keyword evidence="6" id="KW-0547">Nucleotide-binding</keyword>
<dbReference type="InterPro" id="IPR042213">
    <property type="entry name" value="NBD_C_sf"/>
</dbReference>
<keyword evidence="4" id="KW-0808">Transferase</keyword>
<dbReference type="GO" id="GO:0006270">
    <property type="term" value="P:DNA replication initiation"/>
    <property type="evidence" value="ECO:0007669"/>
    <property type="project" value="InterPro"/>
</dbReference>
<evidence type="ECO:0000256" key="2">
    <source>
        <dbReference type="ARBA" id="ARBA00005715"/>
    </source>
</evidence>
<evidence type="ECO:0000256" key="7">
    <source>
        <dbReference type="ARBA" id="ARBA00022777"/>
    </source>
</evidence>
<feature type="compositionally biased region" description="Polar residues" evidence="12">
    <location>
        <begin position="250"/>
        <end position="259"/>
    </location>
</feature>
<dbReference type="PhylomeDB" id="A0A0A2JM73"/>
<accession>A0A0A2JM73</accession>
<dbReference type="Proteomes" id="UP000030143">
    <property type="component" value="Unassembled WGS sequence"/>
</dbReference>
<evidence type="ECO:0000256" key="3">
    <source>
        <dbReference type="ARBA" id="ARBA00010727"/>
    </source>
</evidence>
<dbReference type="GO" id="GO:0031261">
    <property type="term" value="C:DNA replication preinitiation complex"/>
    <property type="evidence" value="ECO:0007669"/>
    <property type="project" value="TreeGrafter"/>
</dbReference>
<dbReference type="GO" id="GO:0005524">
    <property type="term" value="F:ATP binding"/>
    <property type="evidence" value="ECO:0007669"/>
    <property type="project" value="UniProtKB-KW"/>
</dbReference>
<keyword evidence="8" id="KW-0067">ATP-binding</keyword>
<feature type="region of interest" description="Disordered" evidence="12">
    <location>
        <begin position="199"/>
        <end position="295"/>
    </location>
</feature>
<dbReference type="GO" id="GO:0003682">
    <property type="term" value="F:chromatin binding"/>
    <property type="evidence" value="ECO:0007669"/>
    <property type="project" value="TreeGrafter"/>
</dbReference>
<dbReference type="GO" id="GO:0016301">
    <property type="term" value="F:kinase activity"/>
    <property type="evidence" value="ECO:0007669"/>
    <property type="project" value="UniProtKB-KW"/>
</dbReference>
<feature type="compositionally biased region" description="Basic and acidic residues" evidence="12">
    <location>
        <begin position="734"/>
        <end position="764"/>
    </location>
</feature>
<comment type="subcellular location">
    <subcellularLocation>
        <location evidence="1">Nucleus</location>
    </subcellularLocation>
</comment>
<keyword evidence="16" id="KW-1185">Reference proteome</keyword>
<feature type="domain" description="Four-carbon acid sugar kinase nucleotide binding" evidence="14">
    <location>
        <begin position="1162"/>
        <end position="1330"/>
    </location>
</feature>
<feature type="region of interest" description="Disordered" evidence="12">
    <location>
        <begin position="734"/>
        <end position="795"/>
    </location>
</feature>
<evidence type="ECO:0000256" key="10">
    <source>
        <dbReference type="ARBA" id="ARBA00023277"/>
    </source>
</evidence>
<dbReference type="InterPro" id="IPR031475">
    <property type="entry name" value="NBD_C"/>
</dbReference>
<dbReference type="Gene3D" id="3.40.50.10840">
    <property type="entry name" value="Putative sugar-binding, N-terminal domain"/>
    <property type="match status" value="1"/>
</dbReference>
<evidence type="ECO:0000256" key="9">
    <source>
        <dbReference type="ARBA" id="ARBA00023242"/>
    </source>
</evidence>
<comment type="caution">
    <text evidence="15">The sequence shown here is derived from an EMBL/GenBank/DDBJ whole genome shotgun (WGS) entry which is preliminary data.</text>
</comment>
<dbReference type="GO" id="GO:0003688">
    <property type="term" value="F:DNA replication origin binding"/>
    <property type="evidence" value="ECO:0007669"/>
    <property type="project" value="TreeGrafter"/>
</dbReference>
<comment type="similarity">
    <text evidence="3">Belongs to the CDC45 family.</text>
</comment>
<dbReference type="Pfam" id="PF02724">
    <property type="entry name" value="CDC45"/>
    <property type="match status" value="1"/>
</dbReference>
<feature type="compositionally biased region" description="Polar residues" evidence="12">
    <location>
        <begin position="266"/>
        <end position="283"/>
    </location>
</feature>
<dbReference type="InterPro" id="IPR003874">
    <property type="entry name" value="CDC45"/>
</dbReference>
<dbReference type="GO" id="GO:0000727">
    <property type="term" value="P:double-strand break repair via break-induced replication"/>
    <property type="evidence" value="ECO:0007669"/>
    <property type="project" value="TreeGrafter"/>
</dbReference>
<dbReference type="GeneID" id="27676634"/>
<evidence type="ECO:0000256" key="1">
    <source>
        <dbReference type="ARBA" id="ARBA00004123"/>
    </source>
</evidence>
<reference evidence="15 16" key="1">
    <citation type="journal article" date="2015" name="Mol. Plant Microbe Interact.">
        <title>Genome, transcriptome, and functional analyses of Penicillium expansum provide new insights into secondary metabolism and pathogenicity.</title>
        <authorList>
            <person name="Ballester A.R."/>
            <person name="Marcet-Houben M."/>
            <person name="Levin E."/>
            <person name="Sela N."/>
            <person name="Selma-Lazaro C."/>
            <person name="Carmona L."/>
            <person name="Wisniewski M."/>
            <person name="Droby S."/>
            <person name="Gonzalez-Candelas L."/>
            <person name="Gabaldon T."/>
        </authorList>
    </citation>
    <scope>NUCLEOTIDE SEQUENCE [LARGE SCALE GENOMIC DNA]</scope>
    <source>
        <strain evidence="15 16">MD-8</strain>
    </source>
</reference>
<protein>
    <submittedName>
        <fullName evidence="15">Uncharacterized protein</fullName>
    </submittedName>
</protein>
<dbReference type="InterPro" id="IPR010737">
    <property type="entry name" value="4-carb_acid_sugar_kinase_N"/>
</dbReference>
<keyword evidence="5" id="KW-0235">DNA replication</keyword>
<dbReference type="SUPFAM" id="SSF142764">
    <property type="entry name" value="YgbK-like"/>
    <property type="match status" value="1"/>
</dbReference>
<comment type="similarity">
    <text evidence="2">Belongs to the four-carbon acid sugar kinase family.</text>
</comment>
<proteinExistence type="inferred from homology"/>
<evidence type="ECO:0000256" key="8">
    <source>
        <dbReference type="ARBA" id="ARBA00022840"/>
    </source>
</evidence>
<keyword evidence="10" id="KW-0119">Carbohydrate metabolism</keyword>
<evidence type="ECO:0000256" key="6">
    <source>
        <dbReference type="ARBA" id="ARBA00022741"/>
    </source>
</evidence>
<name>A0A0A2JM73_PENEN</name>
<dbReference type="VEuPathDB" id="FungiDB:PEXP_109870"/>
<gene>
    <name evidence="15" type="ORF">PEX2_039400</name>
</gene>
<dbReference type="Gene3D" id="3.40.980.20">
    <property type="entry name" value="Four-carbon acid sugar kinase, nucleotide binding domain"/>
    <property type="match status" value="1"/>
</dbReference>
<sequence length="1338" mass="146410">MYLPRQLISHLYLQLLRSHHPLSPPVLILVALEPDALCACRILTALLKRDYIPHKIQPVAGYGDLSRAGEELVRPMQTTNGGSGGVVICLGVGGLVDLGEILALSNPEDETEDMGGVEIWVFDARRPWNLGNVFGGLAGMGQPMAEIDANARRRGRGVDKGCITSAYTSKNGGIIVYDDGDIEEELRNEREAYYALLEMPEVDDEDEDASDDGSEDETQTGSKKRKSWSGREDDEDSEGDEPPHQRRRSNSGSSIASTPTRRKKTGINSSNSSRSVTPTTDSPSPAEAKQPSARSLKKRLINLKRRHDSVLQSYYSSGTSYSEPISSLIYSLASELGRDDNDLLWLAIVGVSSLELSGRTMTGVGISNTSESGGSAGWGGQRGEHIRQILRDEVHRLNPPDPLESNRDIRGEINGVIPTTARSPTDTSIRLSPEPRFLLVRHWSLYESMLHSPYLAPRLHVWTENGRKRLHKLLAKMGISLTQCHQYYTHMDMELKRVLRSRLLKYAPMYGLDGLVPSEGSGSASAREGWGFVRCWGWKACLSATDVGVIVGAMLEVGPHETLASWDAKRLPRARDDTENSGITSESDLASLLPRFWSAYDALSLTSESPTILLESLPLAQHLHRAILRTGTSLLSKHQIRHLRAFRIAVVKDGPDVKLFTNPGALTKLALWIAEAIRVQEKERGDSVKIGRKRAAGTPLVLAGLDEDRDLYVVVGTGGGGGVVDFAAMSKRQEERKKKKELKEKKQKERSERRSKRAAERAEREEETGAEDEDSEESESSSESESEDEEDPRGKKHLLRNRFGIAFQEVVQETNARVRIDSFEHCVVEVQKDDLGGFLEALSFRSVHKNRKTPQSLTMSQQEYPVLPRESTLANLPAEYSTDAQEQITQILTTAPINRLVVLDDDPTGTQTCHDISVLTVWDIPTLTAEFQSTKPGFFILTNSRALPPKEAETLIHKICANIAQVAKTANQKVDIILRGDSTLRGHFPLETDVAQSVFGPANALVLAPFFFQGGRLTIDDVHYVTEGDSLVPAGATQFAKDATFGYKSSNLRDYVLEKAPGRFNTDQLCSVTIEEIRTGGPQTVCEKLLAAPVGGVVIVNAAAESDMHVFVEGLLLAESKGKHFLYRTGAAFVSTRLGIRSKAPISAAELHLPSPRQTGGLIIAGSYVPKTTAQLKVLTDRRGASGQLAIIEMKVEELIASPESATQVVLRVVQETESHLRAGMDTLVMTSRGLVTGGDELSSLKIGSVVAEALVGVLRQIEVQPRFIIAKGGITSSDAATKGLNIKRATIVGQAAPGVPLWRCDEDTSRHRSVPFVVFPGNVGGEETLCELVEGWS</sequence>
<evidence type="ECO:0000259" key="13">
    <source>
        <dbReference type="Pfam" id="PF07005"/>
    </source>
</evidence>
<evidence type="ECO:0000259" key="14">
    <source>
        <dbReference type="Pfam" id="PF17042"/>
    </source>
</evidence>
<dbReference type="PANTHER" id="PTHR10507">
    <property type="entry name" value="CDC45-RELATED PROTEIN"/>
    <property type="match status" value="1"/>
</dbReference>
<dbReference type="OrthoDB" id="10258882at2759"/>
<dbReference type="Pfam" id="PF07005">
    <property type="entry name" value="SBD_N"/>
    <property type="match status" value="1"/>
</dbReference>
<keyword evidence="7" id="KW-0418">Kinase</keyword>
<feature type="compositionally biased region" description="Acidic residues" evidence="12">
    <location>
        <begin position="765"/>
        <end position="791"/>
    </location>
</feature>
<evidence type="ECO:0000256" key="5">
    <source>
        <dbReference type="ARBA" id="ARBA00022705"/>
    </source>
</evidence>
<dbReference type="STRING" id="27334.A0A0A2JM73"/>
<dbReference type="InterPro" id="IPR037051">
    <property type="entry name" value="4-carb_acid_sugar_kinase_N_sf"/>
</dbReference>
<keyword evidence="11" id="KW-0131">Cell cycle</keyword>
<dbReference type="HOGENOM" id="CLU_005871_3_0_1"/>
<dbReference type="Pfam" id="PF17042">
    <property type="entry name" value="NBD_C"/>
    <property type="match status" value="1"/>
</dbReference>
<feature type="domain" description="Four-carbon acid sugar kinase N-terminal" evidence="13">
    <location>
        <begin position="900"/>
        <end position="1136"/>
    </location>
</feature>
<dbReference type="GO" id="GO:0003697">
    <property type="term" value="F:single-stranded DNA binding"/>
    <property type="evidence" value="ECO:0007669"/>
    <property type="project" value="TreeGrafter"/>
</dbReference>
<dbReference type="EMBL" id="JQFZ01000230">
    <property type="protein sequence ID" value="KGO54236.1"/>
    <property type="molecule type" value="Genomic_DNA"/>
</dbReference>
<evidence type="ECO:0000256" key="11">
    <source>
        <dbReference type="ARBA" id="ARBA00023306"/>
    </source>
</evidence>